<dbReference type="InterPro" id="IPR009057">
    <property type="entry name" value="Homeodomain-like_sf"/>
</dbReference>
<reference evidence="5" key="2">
    <citation type="submission" date="2020-02" db="EMBL/GenBank/DDBJ databases">
        <authorList>
            <consortium name="NCBI Pathogen Detection Project"/>
        </authorList>
    </citation>
    <scope>NUCLEOTIDE SEQUENCE</scope>
    <source>
        <strain evidence="5">CFIAFB20140116</strain>
    </source>
</reference>
<keyword evidence="1" id="KW-0805">Transcription regulation</keyword>
<dbReference type="AlphaFoldDB" id="A0A746GNL8"/>
<keyword evidence="3" id="KW-0804">Transcription</keyword>
<dbReference type="InterPro" id="IPR018060">
    <property type="entry name" value="HTH_AraC"/>
</dbReference>
<accession>A0A746GNL8</accession>
<name>A0A746GNL8_SALER</name>
<gene>
    <name evidence="5" type="ORF">G9A69_000347</name>
</gene>
<dbReference type="PRINTS" id="PR00032">
    <property type="entry name" value="HTHARAC"/>
</dbReference>
<dbReference type="Pfam" id="PF12833">
    <property type="entry name" value="HTH_18"/>
    <property type="match status" value="1"/>
</dbReference>
<evidence type="ECO:0000313" key="5">
    <source>
        <dbReference type="EMBL" id="HAF3683123.1"/>
    </source>
</evidence>
<protein>
    <submittedName>
        <fullName evidence="5">AraC family transcriptional regulator</fullName>
    </submittedName>
</protein>
<dbReference type="SUPFAM" id="SSF46689">
    <property type="entry name" value="Homeodomain-like"/>
    <property type="match status" value="1"/>
</dbReference>
<comment type="caution">
    <text evidence="5">The sequence shown here is derived from an EMBL/GenBank/DDBJ whole genome shotgun (WGS) entry which is preliminary data.</text>
</comment>
<dbReference type="GO" id="GO:0003700">
    <property type="term" value="F:DNA-binding transcription factor activity"/>
    <property type="evidence" value="ECO:0007669"/>
    <property type="project" value="InterPro"/>
</dbReference>
<evidence type="ECO:0000256" key="1">
    <source>
        <dbReference type="ARBA" id="ARBA00023015"/>
    </source>
</evidence>
<feature type="domain" description="HTH araC/xylS-type" evidence="4">
    <location>
        <begin position="1"/>
        <end position="37"/>
    </location>
</feature>
<dbReference type="Gene3D" id="1.10.10.60">
    <property type="entry name" value="Homeodomain-like"/>
    <property type="match status" value="1"/>
</dbReference>
<evidence type="ECO:0000256" key="3">
    <source>
        <dbReference type="ARBA" id="ARBA00023163"/>
    </source>
</evidence>
<dbReference type="GO" id="GO:0043565">
    <property type="term" value="F:sequence-specific DNA binding"/>
    <property type="evidence" value="ECO:0007669"/>
    <property type="project" value="InterPro"/>
</dbReference>
<keyword evidence="2" id="KW-0238">DNA-binding</keyword>
<feature type="non-terminal residue" evidence="5">
    <location>
        <position position="1"/>
    </location>
</feature>
<evidence type="ECO:0000256" key="2">
    <source>
        <dbReference type="ARBA" id="ARBA00023125"/>
    </source>
</evidence>
<dbReference type="PROSITE" id="PS01124">
    <property type="entry name" value="HTH_ARAC_FAMILY_2"/>
    <property type="match status" value="1"/>
</dbReference>
<organism evidence="5">
    <name type="scientific">Salmonella enterica</name>
    <name type="common">Salmonella choleraesuis</name>
    <dbReference type="NCBI Taxonomy" id="28901"/>
    <lineage>
        <taxon>Bacteria</taxon>
        <taxon>Pseudomonadati</taxon>
        <taxon>Pseudomonadota</taxon>
        <taxon>Gammaproteobacteria</taxon>
        <taxon>Enterobacterales</taxon>
        <taxon>Enterobacteriaceae</taxon>
        <taxon>Salmonella</taxon>
    </lineage>
</organism>
<dbReference type="EMBL" id="DAAVBK010000002">
    <property type="protein sequence ID" value="HAF3683123.1"/>
    <property type="molecule type" value="Genomic_DNA"/>
</dbReference>
<evidence type="ECO:0000259" key="4">
    <source>
        <dbReference type="PROSITE" id="PS01124"/>
    </source>
</evidence>
<proteinExistence type="predicted"/>
<reference evidence="5" key="1">
    <citation type="journal article" date="2018" name="Genome Biol.">
        <title>SKESA: strategic k-mer extension for scrupulous assemblies.</title>
        <authorList>
            <person name="Souvorov A."/>
            <person name="Agarwala R."/>
            <person name="Lipman D.J."/>
        </authorList>
    </citation>
    <scope>NUCLEOTIDE SEQUENCE</scope>
    <source>
        <strain evidence="5">CFIAFB20140116</strain>
    </source>
</reference>
<dbReference type="InterPro" id="IPR020449">
    <property type="entry name" value="Tscrpt_reg_AraC-type_HTH"/>
</dbReference>
<sequence length="52" mass="6100">ESPLAEISWRVGYENVDHFAKLFMRHVGCSPNDYRKQFKNSLVEQAYLLPNT</sequence>